<feature type="signal peptide" evidence="1">
    <location>
        <begin position="1"/>
        <end position="21"/>
    </location>
</feature>
<accession>A0ABX0LM86</accession>
<comment type="caution">
    <text evidence="2">The sequence shown here is derived from an EMBL/GenBank/DDBJ whole genome shotgun (WGS) entry which is preliminary data.</text>
</comment>
<dbReference type="PROSITE" id="PS51257">
    <property type="entry name" value="PROKAR_LIPOPROTEIN"/>
    <property type="match status" value="1"/>
</dbReference>
<evidence type="ECO:0000313" key="2">
    <source>
        <dbReference type="EMBL" id="NHZ35966.1"/>
    </source>
</evidence>
<evidence type="ECO:0000256" key="1">
    <source>
        <dbReference type="SAM" id="SignalP"/>
    </source>
</evidence>
<keyword evidence="1" id="KW-0732">Signal</keyword>
<proteinExistence type="predicted"/>
<organism evidence="2 3">
    <name type="scientific">Massilia rubra</name>
    <dbReference type="NCBI Taxonomy" id="2607910"/>
    <lineage>
        <taxon>Bacteria</taxon>
        <taxon>Pseudomonadati</taxon>
        <taxon>Pseudomonadota</taxon>
        <taxon>Betaproteobacteria</taxon>
        <taxon>Burkholderiales</taxon>
        <taxon>Oxalobacteraceae</taxon>
        <taxon>Telluria group</taxon>
        <taxon>Massilia</taxon>
    </lineage>
</organism>
<reference evidence="2 3" key="1">
    <citation type="submission" date="2019-09" db="EMBL/GenBank/DDBJ databases">
        <title>Taxonomy of Antarctic Massilia spp.: description of Massilia rubra sp. nov., Massilia aquatica sp. nov., Massilia mucilaginosa sp. nov., Massilia frigida sp. nov. isolated from streams, lakes and regoliths.</title>
        <authorList>
            <person name="Holochova P."/>
            <person name="Sedlacek I."/>
            <person name="Kralova S."/>
            <person name="Maslanova I."/>
            <person name="Busse H.-J."/>
            <person name="Stankova E."/>
            <person name="Vrbovska V."/>
            <person name="Kovarovic V."/>
            <person name="Bartak M."/>
            <person name="Svec P."/>
            <person name="Pantucek R."/>
        </authorList>
    </citation>
    <scope>NUCLEOTIDE SEQUENCE [LARGE SCALE GENOMIC DNA]</scope>
    <source>
        <strain evidence="2 3">CCM 8692</strain>
    </source>
</reference>
<sequence>MTKPRQRRALSFLLIMLVASACSDKAREMAPAIQASAAPAVPTARAGKPGLPDIDLWAPILAAAAGNYDTQCESMKIPPDPVPKKLGPLIVTADGTLRAGSVTADLRRGTVASIGLSREVSGEPLLSVSVHVDSYMFGIAEFHDGVKRAGVADIECRLATKVRPGTRSIYAQYAGLLDAKARMTCQNRKTRKSDTTDYAIANGVLTIGATSYDLSTLENEDLIIKPEKSFSYSGTTPDDRSFSIGLDSHGKVSYLEARKKGSTLVECDLIP</sequence>
<feature type="chain" id="PRO_5046993413" evidence="1">
    <location>
        <begin position="22"/>
        <end position="271"/>
    </location>
</feature>
<keyword evidence="3" id="KW-1185">Reference proteome</keyword>
<name>A0ABX0LM86_9BURK</name>
<protein>
    <submittedName>
        <fullName evidence="2">Uncharacterized protein</fullName>
    </submittedName>
</protein>
<dbReference type="RefSeq" id="WP_167227635.1">
    <property type="nucleotide sequence ID" value="NZ_VUYU01000014.1"/>
</dbReference>
<dbReference type="Proteomes" id="UP000785613">
    <property type="component" value="Unassembled WGS sequence"/>
</dbReference>
<dbReference type="EMBL" id="VUYU01000014">
    <property type="protein sequence ID" value="NHZ35966.1"/>
    <property type="molecule type" value="Genomic_DNA"/>
</dbReference>
<evidence type="ECO:0000313" key="3">
    <source>
        <dbReference type="Proteomes" id="UP000785613"/>
    </source>
</evidence>
<gene>
    <name evidence="2" type="ORF">F0185_20575</name>
</gene>